<organism evidence="1 2">
    <name type="scientific">Cutibacterium modestum</name>
    <dbReference type="NCBI Taxonomy" id="2559073"/>
    <lineage>
        <taxon>Bacteria</taxon>
        <taxon>Bacillati</taxon>
        <taxon>Actinomycetota</taxon>
        <taxon>Actinomycetes</taxon>
        <taxon>Propionibacteriales</taxon>
        <taxon>Propionibacteriaceae</taxon>
        <taxon>Cutibacterium</taxon>
    </lineage>
</organism>
<gene>
    <name evidence="1" type="ORF">KB1_18830</name>
</gene>
<dbReference type="InterPro" id="IPR015424">
    <property type="entry name" value="PyrdxlP-dep_Trfase"/>
</dbReference>
<protein>
    <submittedName>
        <fullName evidence="1">Uncharacterized protein</fullName>
    </submittedName>
</protein>
<accession>A0AAD1KR51</accession>
<sequence length="281" mass="31400">MITPWQLEGYRVHRLPVDDDFQLDADALADAVAACRQHGEHPTVLTSETFGIQPGAKLIEVLEQACHDGVSVVVDRTHSFLGPSFTPADIEVVSTRKLLPLTEVAWVDANEDLSRFVGRRGDKDELLTAARRRFLKHRGLDTFEETEDLADDCWAPVPPDDNARAEFERFNLAEFARRVGQTRDALLRGLDATRVVNPAACCAMVLRHPGADELADRLRRVGVVGSLHWDRPQHLDVDWPEDLVSLPAVMDETTIDRVIDLVTTVVEGTRVSWKNGDLLRS</sequence>
<evidence type="ECO:0000313" key="1">
    <source>
        <dbReference type="EMBL" id="BCY25893.1"/>
    </source>
</evidence>
<name>A0AAD1KR51_9ACTN</name>
<dbReference type="Gene3D" id="3.40.640.10">
    <property type="entry name" value="Type I PLP-dependent aspartate aminotransferase-like (Major domain)"/>
    <property type="match status" value="1"/>
</dbReference>
<dbReference type="InterPro" id="IPR015421">
    <property type="entry name" value="PyrdxlP-dep_Trfase_major"/>
</dbReference>
<dbReference type="EMBL" id="AP024747">
    <property type="protein sequence ID" value="BCY25893.1"/>
    <property type="molecule type" value="Genomic_DNA"/>
</dbReference>
<evidence type="ECO:0000313" key="2">
    <source>
        <dbReference type="Proteomes" id="UP000825072"/>
    </source>
</evidence>
<dbReference type="AlphaFoldDB" id="A0AAD1KR51"/>
<proteinExistence type="predicted"/>
<dbReference type="Proteomes" id="UP000825072">
    <property type="component" value="Chromosome 1"/>
</dbReference>
<reference evidence="1" key="1">
    <citation type="submission" date="2021-06" db="EMBL/GenBank/DDBJ databases">
        <title>Genome sequence of Cutibacterium modestum strain KB17-24694.</title>
        <authorList>
            <person name="Dekio I."/>
            <person name="Asahina A."/>
            <person name="Nishida M."/>
        </authorList>
    </citation>
    <scope>NUCLEOTIDE SEQUENCE</scope>
    <source>
        <strain evidence="1">KB17-24694</strain>
    </source>
</reference>
<dbReference type="SUPFAM" id="SSF53383">
    <property type="entry name" value="PLP-dependent transferases"/>
    <property type="match status" value="1"/>
</dbReference>